<evidence type="ECO:0008006" key="4">
    <source>
        <dbReference type="Google" id="ProtNLM"/>
    </source>
</evidence>
<keyword evidence="3" id="KW-1185">Reference proteome</keyword>
<feature type="transmembrane region" description="Helical" evidence="1">
    <location>
        <begin position="81"/>
        <end position="99"/>
    </location>
</feature>
<evidence type="ECO:0000313" key="2">
    <source>
        <dbReference type="EMBL" id="PEN06580.1"/>
    </source>
</evidence>
<dbReference type="OrthoDB" id="1494367at2"/>
<keyword evidence="1" id="KW-0472">Membrane</keyword>
<keyword evidence="1" id="KW-1133">Transmembrane helix</keyword>
<gene>
    <name evidence="2" type="ORF">CRI93_09890</name>
</gene>
<proteinExistence type="predicted"/>
<evidence type="ECO:0000313" key="3">
    <source>
        <dbReference type="Proteomes" id="UP000221024"/>
    </source>
</evidence>
<dbReference type="AlphaFoldDB" id="A0A2H3NKP8"/>
<feature type="transmembrane region" description="Helical" evidence="1">
    <location>
        <begin position="49"/>
        <end position="69"/>
    </location>
</feature>
<reference evidence="2 3" key="1">
    <citation type="submission" date="2017-10" db="EMBL/GenBank/DDBJ databases">
        <title>Draft genome of Longimonas halophila.</title>
        <authorList>
            <person name="Goh K.M."/>
            <person name="Shamsir M.S."/>
            <person name="Lim S.W."/>
        </authorList>
    </citation>
    <scope>NUCLEOTIDE SEQUENCE [LARGE SCALE GENOMIC DNA]</scope>
    <source>
        <strain evidence="2 3">KCTC 42399</strain>
    </source>
</reference>
<protein>
    <recommendedName>
        <fullName evidence="4">Copper resistance protein D domain-containing protein</fullName>
    </recommendedName>
</protein>
<accession>A0A2H3NKP8</accession>
<dbReference type="Proteomes" id="UP000221024">
    <property type="component" value="Unassembled WGS sequence"/>
</dbReference>
<organism evidence="2 3">
    <name type="scientific">Longimonas halophila</name>
    <dbReference type="NCBI Taxonomy" id="1469170"/>
    <lineage>
        <taxon>Bacteria</taxon>
        <taxon>Pseudomonadati</taxon>
        <taxon>Rhodothermota</taxon>
        <taxon>Rhodothermia</taxon>
        <taxon>Rhodothermales</taxon>
        <taxon>Salisaetaceae</taxon>
        <taxon>Longimonas</taxon>
    </lineage>
</organism>
<evidence type="ECO:0000256" key="1">
    <source>
        <dbReference type="SAM" id="Phobius"/>
    </source>
</evidence>
<dbReference type="EMBL" id="PDEP01000008">
    <property type="protein sequence ID" value="PEN06580.1"/>
    <property type="molecule type" value="Genomic_DNA"/>
</dbReference>
<sequence length="157" mass="16823">MLKTVLVVLHIVTASAWFGLGLRLASKARTVLSLDGPAAAALAEDARSTVKWMSGFIVLTMVFAYANFFLSGGFAAYGPQFHAALTLMLVLVGVQFFMIRPGWNTLADLVGNGTAPTSDAADGARKKVAIGTGIGHLLWMVLLVLMYFNQLIRPFFG</sequence>
<comment type="caution">
    <text evidence="2">The sequence shown here is derived from an EMBL/GenBank/DDBJ whole genome shotgun (WGS) entry which is preliminary data.</text>
</comment>
<keyword evidence="1" id="KW-0812">Transmembrane</keyword>
<name>A0A2H3NKP8_9BACT</name>
<feature type="transmembrane region" description="Helical" evidence="1">
    <location>
        <begin position="128"/>
        <end position="148"/>
    </location>
</feature>
<dbReference type="RefSeq" id="WP_098062473.1">
    <property type="nucleotide sequence ID" value="NZ_PDEP01000008.1"/>
</dbReference>